<protein>
    <submittedName>
        <fullName evidence="2">DUF4276 family protein</fullName>
    </submittedName>
</protein>
<dbReference type="InterPro" id="IPR025455">
    <property type="entry name" value="DUF4276"/>
</dbReference>
<sequence>MTAHRVTIASVVEGEGELTALPVVLRRVMSDMMIWDADIQRPYLTNRSKLVKHGGLEASVESLARRVPQSAPGGILIVIDADDDCPATLGPALLQRAQAVRPDRRIAVVLANREFEAWFLAAAPSLAGRAGLPEGLPVPEDSERPRDCKGWLSHRRTDGGSYRPRIDQPALADAFDLSMARHNASSFDKFCRDVAYLVTGKRVE</sequence>
<name>A0A372FRF5_9ACTN</name>
<keyword evidence="3" id="KW-1185">Reference proteome</keyword>
<gene>
    <name evidence="2" type="ORF">D0Q02_29760</name>
</gene>
<organism evidence="2 3">
    <name type="scientific">Micromonospora craniellae</name>
    <dbReference type="NCBI Taxonomy" id="2294034"/>
    <lineage>
        <taxon>Bacteria</taxon>
        <taxon>Bacillati</taxon>
        <taxon>Actinomycetota</taxon>
        <taxon>Actinomycetes</taxon>
        <taxon>Micromonosporales</taxon>
        <taxon>Micromonosporaceae</taxon>
        <taxon>Micromonospora</taxon>
    </lineage>
</organism>
<dbReference type="Proteomes" id="UP000262621">
    <property type="component" value="Unassembled WGS sequence"/>
</dbReference>
<accession>A0A372FRF5</accession>
<dbReference type="OrthoDB" id="1491662at2"/>
<dbReference type="EMBL" id="QVFU01000087">
    <property type="protein sequence ID" value="RFS41011.1"/>
    <property type="molecule type" value="Genomic_DNA"/>
</dbReference>
<reference evidence="2 3" key="1">
    <citation type="submission" date="2018-08" db="EMBL/GenBank/DDBJ databases">
        <title>Verrucosispora craniellae sp. nov., isolated from a marine sponge in the South China Sea.</title>
        <authorList>
            <person name="Li L."/>
            <person name="Lin H.W."/>
        </authorList>
    </citation>
    <scope>NUCLEOTIDE SEQUENCE [LARGE SCALE GENOMIC DNA]</scope>
    <source>
        <strain evidence="2 3">LHW63014</strain>
    </source>
</reference>
<evidence type="ECO:0000313" key="3">
    <source>
        <dbReference type="Proteomes" id="UP000262621"/>
    </source>
</evidence>
<dbReference type="RefSeq" id="WP_117231245.1">
    <property type="nucleotide sequence ID" value="NZ_CP061725.1"/>
</dbReference>
<proteinExistence type="predicted"/>
<dbReference type="Pfam" id="PF14103">
    <property type="entry name" value="DUF4276"/>
    <property type="match status" value="1"/>
</dbReference>
<evidence type="ECO:0000313" key="2">
    <source>
        <dbReference type="EMBL" id="RFS41011.1"/>
    </source>
</evidence>
<comment type="caution">
    <text evidence="2">The sequence shown here is derived from an EMBL/GenBank/DDBJ whole genome shotgun (WGS) entry which is preliminary data.</text>
</comment>
<dbReference type="AlphaFoldDB" id="A0A372FRF5"/>
<evidence type="ECO:0000256" key="1">
    <source>
        <dbReference type="SAM" id="MobiDB-lite"/>
    </source>
</evidence>
<feature type="region of interest" description="Disordered" evidence="1">
    <location>
        <begin position="134"/>
        <end position="156"/>
    </location>
</feature>